<protein>
    <submittedName>
        <fullName evidence="2">Amidohydrolase YtcJ</fullName>
    </submittedName>
</protein>
<feature type="domain" description="Amidohydrolase 3" evidence="1">
    <location>
        <begin position="48"/>
        <end position="529"/>
    </location>
</feature>
<keyword evidence="3" id="KW-1185">Reference proteome</keyword>
<organism evidence="2 3">
    <name type="scientific">Nonomuraea africana</name>
    <dbReference type="NCBI Taxonomy" id="46171"/>
    <lineage>
        <taxon>Bacteria</taxon>
        <taxon>Bacillati</taxon>
        <taxon>Actinomycetota</taxon>
        <taxon>Actinomycetes</taxon>
        <taxon>Streptosporangiales</taxon>
        <taxon>Streptosporangiaceae</taxon>
        <taxon>Nonomuraea</taxon>
    </lineage>
</organism>
<dbReference type="EMBL" id="JADBEF010000001">
    <property type="protein sequence ID" value="MBE1561835.1"/>
    <property type="molecule type" value="Genomic_DNA"/>
</dbReference>
<sequence length="534" mass="56594">MDTLLVAGATVITPDGHAEALAVRGGRIEHVGTVAECRAALGRVDEELALDGGVVHPGFVDAHCHPVMYGQALAWVDCRPEVAPDLDTLVSLLAETARRLPPGTPVRGFGYEHRRLAERRHPTAHDLDRVASDREVYLMNASGHGGVVNTHALRQYGITAGTPDPVGGRIGRFDGGEPNGELWDAACDLLTGPDGVKISNHGPNFHLSEPADIMIEHVRRAQEVFLAAGVTSVGDAQVSRRELETYLRARDAGALRLRVSAYVTSALLDTAADLGLAGELGDDRLRIAGVKFYADGTLGGWTAYFPDGYAADCCHHGQLYHTPEEYTELIGRAHRLGLQTATHAQSPYAIGMVLDAVEKAGPPYGMRHRIEHSGLPTDEQIGRMAELGVIPVMQPQHHLRTGDGTITAVGELGHRYNPAGLCAAAGVPVVFSSDAPVAQPDPLEAVAAAATRTTVLGTVLGGPELRLTVPDGLRAHSIAAARALRREHAVGSLEPGKLADFAVMDGDPTTAQPAELSAIRVTQTWIGGRMAWSA</sequence>
<reference evidence="2 3" key="1">
    <citation type="submission" date="2020-10" db="EMBL/GenBank/DDBJ databases">
        <title>Sequencing the genomes of 1000 actinobacteria strains.</title>
        <authorList>
            <person name="Klenk H.-P."/>
        </authorList>
    </citation>
    <scope>NUCLEOTIDE SEQUENCE [LARGE SCALE GENOMIC DNA]</scope>
    <source>
        <strain evidence="2 3">DSM 43748</strain>
    </source>
</reference>
<accession>A0ABR9KIP7</accession>
<dbReference type="SUPFAM" id="SSF51338">
    <property type="entry name" value="Composite domain of metallo-dependent hydrolases"/>
    <property type="match status" value="1"/>
</dbReference>
<evidence type="ECO:0000313" key="2">
    <source>
        <dbReference type="EMBL" id="MBE1561835.1"/>
    </source>
</evidence>
<dbReference type="RefSeq" id="WP_192776689.1">
    <property type="nucleotide sequence ID" value="NZ_BAAASY010000011.1"/>
</dbReference>
<dbReference type="Gene3D" id="2.30.40.10">
    <property type="entry name" value="Urease, subunit C, domain 1"/>
    <property type="match status" value="1"/>
</dbReference>
<dbReference type="InterPro" id="IPR032466">
    <property type="entry name" value="Metal_Hydrolase"/>
</dbReference>
<dbReference type="PANTHER" id="PTHR22642:SF2">
    <property type="entry name" value="PROTEIN LONG AFTER FAR-RED 3"/>
    <property type="match status" value="1"/>
</dbReference>
<dbReference type="CDD" id="cd01300">
    <property type="entry name" value="YtcJ_like"/>
    <property type="match status" value="1"/>
</dbReference>
<dbReference type="InterPro" id="IPR013108">
    <property type="entry name" value="Amidohydro_3"/>
</dbReference>
<dbReference type="Pfam" id="PF07969">
    <property type="entry name" value="Amidohydro_3"/>
    <property type="match status" value="1"/>
</dbReference>
<dbReference type="Gene3D" id="3.10.310.70">
    <property type="match status" value="1"/>
</dbReference>
<proteinExistence type="predicted"/>
<gene>
    <name evidence="2" type="ORF">H4W81_004614</name>
</gene>
<dbReference type="Gene3D" id="3.20.20.140">
    <property type="entry name" value="Metal-dependent hydrolases"/>
    <property type="match status" value="1"/>
</dbReference>
<dbReference type="InterPro" id="IPR011059">
    <property type="entry name" value="Metal-dep_hydrolase_composite"/>
</dbReference>
<comment type="caution">
    <text evidence="2">The sequence shown here is derived from an EMBL/GenBank/DDBJ whole genome shotgun (WGS) entry which is preliminary data.</text>
</comment>
<dbReference type="InterPro" id="IPR033932">
    <property type="entry name" value="YtcJ-like"/>
</dbReference>
<name>A0ABR9KIP7_9ACTN</name>
<dbReference type="SUPFAM" id="SSF51556">
    <property type="entry name" value="Metallo-dependent hydrolases"/>
    <property type="match status" value="1"/>
</dbReference>
<evidence type="ECO:0000259" key="1">
    <source>
        <dbReference type="Pfam" id="PF07969"/>
    </source>
</evidence>
<dbReference type="PANTHER" id="PTHR22642">
    <property type="entry name" value="IMIDAZOLONEPROPIONASE"/>
    <property type="match status" value="1"/>
</dbReference>
<evidence type="ECO:0000313" key="3">
    <source>
        <dbReference type="Proteomes" id="UP000661607"/>
    </source>
</evidence>
<dbReference type="Proteomes" id="UP000661607">
    <property type="component" value="Unassembled WGS sequence"/>
</dbReference>